<feature type="binding site" evidence="12">
    <location>
        <position position="287"/>
    </location>
    <ligand>
        <name>Zn(2+)</name>
        <dbReference type="ChEBI" id="CHEBI:29105"/>
    </ligand>
</feature>
<keyword evidence="5" id="KW-0548">Nucleotidyltransferase</keyword>
<keyword evidence="10 12" id="KW-0067">ATP-binding</keyword>
<feature type="binding site" evidence="12">
    <location>
        <position position="212"/>
    </location>
    <ligand>
        <name>Zn(2+)</name>
        <dbReference type="ChEBI" id="CHEBI:29105"/>
    </ligand>
</feature>
<proteinExistence type="inferred from homology"/>
<comment type="subcellular location">
    <subcellularLocation>
        <location evidence="1">Cytoplasm</location>
        <location evidence="1">Cytosol</location>
    </subcellularLocation>
</comment>
<evidence type="ECO:0000256" key="12">
    <source>
        <dbReference type="HAMAP-Rule" id="MF_03049"/>
    </source>
</evidence>
<evidence type="ECO:0000256" key="8">
    <source>
        <dbReference type="ARBA" id="ARBA00022786"/>
    </source>
</evidence>
<dbReference type="GeneID" id="14537242"/>
<keyword evidence="4 12" id="KW-0819">tRNA processing</keyword>
<dbReference type="OrthoDB" id="10261062at2759"/>
<dbReference type="CDD" id="cd00757">
    <property type="entry name" value="ThiF_MoeB_HesA_family"/>
    <property type="match status" value="1"/>
</dbReference>
<evidence type="ECO:0000256" key="1">
    <source>
        <dbReference type="ARBA" id="ARBA00004514"/>
    </source>
</evidence>
<dbReference type="Pfam" id="PF00581">
    <property type="entry name" value="Rhodanese"/>
    <property type="match status" value="1"/>
</dbReference>
<comment type="similarity">
    <text evidence="12">In the N-terminal section; belongs to the HesA/MoeB/ThiF family. UBA4 subfamily.</text>
</comment>
<dbReference type="Gene3D" id="3.40.250.10">
    <property type="entry name" value="Rhodanese-like domain"/>
    <property type="match status" value="1"/>
</dbReference>
<dbReference type="Proteomes" id="UP000005018">
    <property type="component" value="Chromosome 1"/>
</dbReference>
<accession>H8WW98</accession>
<dbReference type="GO" id="GO:0002143">
    <property type="term" value="P:tRNA wobble position uridine thiolation"/>
    <property type="evidence" value="ECO:0007669"/>
    <property type="project" value="InterPro"/>
</dbReference>
<evidence type="ECO:0000256" key="3">
    <source>
        <dbReference type="ARBA" id="ARBA00022679"/>
    </source>
</evidence>
<dbReference type="PANTHER" id="PTHR10953:SF102">
    <property type="entry name" value="ADENYLYLTRANSFERASE AND SULFURTRANSFERASE MOCS3"/>
    <property type="match status" value="1"/>
</dbReference>
<protein>
    <submittedName>
        <fullName evidence="14">Uba4 ubiquitin activating protein</fullName>
    </submittedName>
</protein>
<keyword evidence="2 12" id="KW-0963">Cytoplasm</keyword>
<dbReference type="GO" id="GO:0070566">
    <property type="term" value="F:adenylyltransferase activity"/>
    <property type="evidence" value="ECO:0007669"/>
    <property type="project" value="InterPro"/>
</dbReference>
<dbReference type="FunFam" id="3.40.50.720:FF:000033">
    <property type="entry name" value="Adenylyltransferase and sulfurtransferase MOCS3"/>
    <property type="match status" value="1"/>
</dbReference>
<feature type="binding site" evidence="12">
    <location>
        <begin position="167"/>
        <end position="168"/>
    </location>
    <ligand>
        <name>ATP</name>
        <dbReference type="ChEBI" id="CHEBI:30616"/>
    </ligand>
</feature>
<evidence type="ECO:0000313" key="14">
    <source>
        <dbReference type="EMBL" id="CCG20722.1"/>
    </source>
</evidence>
<evidence type="ECO:0000256" key="4">
    <source>
        <dbReference type="ARBA" id="ARBA00022694"/>
    </source>
</evidence>
<name>H8WW98_CANO9</name>
<evidence type="ECO:0000256" key="10">
    <source>
        <dbReference type="ARBA" id="ARBA00022840"/>
    </source>
</evidence>
<comment type="pathway">
    <text evidence="12">tRNA modification; 5-methoxycarbonylmethyl-2-thiouridine-tRNA biosynthesis.</text>
</comment>
<evidence type="ECO:0000256" key="11">
    <source>
        <dbReference type="ARBA" id="ARBA00023268"/>
    </source>
</evidence>
<feature type="binding site" evidence="12">
    <location>
        <begin position="106"/>
        <end position="110"/>
    </location>
    <ligand>
        <name>ATP</name>
        <dbReference type="ChEBI" id="CHEBI:30616"/>
    </ligand>
</feature>
<dbReference type="InterPro" id="IPR000594">
    <property type="entry name" value="ThiF_NAD_FAD-bd"/>
</dbReference>
<comment type="cofactor">
    <cofactor evidence="12">
        <name>Zn(2+)</name>
        <dbReference type="ChEBI" id="CHEBI:29105"/>
    </cofactor>
    <text evidence="12">Binds 1 zinc ion per subunit.</text>
</comment>
<feature type="binding site" evidence="12">
    <location>
        <position position="99"/>
    </location>
    <ligand>
        <name>ATP</name>
        <dbReference type="ChEBI" id="CHEBI:30616"/>
    </ligand>
</feature>
<keyword evidence="7 12" id="KW-0547">Nucleotide-binding</keyword>
<dbReference type="Pfam" id="PF00899">
    <property type="entry name" value="ThiF"/>
    <property type="match status" value="1"/>
</dbReference>
<keyword evidence="11 12" id="KW-0511">Multifunctional enzyme</keyword>
<dbReference type="InterPro" id="IPR001763">
    <property type="entry name" value="Rhodanese-like_dom"/>
</dbReference>
<dbReference type="GO" id="GO:0004792">
    <property type="term" value="F:thiosulfate-cyanide sulfurtransferase activity"/>
    <property type="evidence" value="ECO:0007669"/>
    <property type="project" value="TreeGrafter"/>
</dbReference>
<dbReference type="PROSITE" id="PS50206">
    <property type="entry name" value="RHODANESE_3"/>
    <property type="match status" value="1"/>
</dbReference>
<dbReference type="UniPathway" id="UPA00988"/>
<keyword evidence="9 12" id="KW-0862">Zinc</keyword>
<dbReference type="AlphaFoldDB" id="H8WW98"/>
<feature type="binding site" evidence="12">
    <location>
        <position position="78"/>
    </location>
    <ligand>
        <name>ATP</name>
        <dbReference type="ChEBI" id="CHEBI:30616"/>
    </ligand>
</feature>
<dbReference type="InterPro" id="IPR045886">
    <property type="entry name" value="ThiF/MoeB/HesA"/>
</dbReference>
<dbReference type="EMBL" id="HE681719">
    <property type="protein sequence ID" value="CCG20722.1"/>
    <property type="molecule type" value="Genomic_DNA"/>
</dbReference>
<keyword evidence="6 12" id="KW-0479">Metal-binding</keyword>
<keyword evidence="8" id="KW-0833">Ubl conjugation pathway</keyword>
<dbReference type="SMART" id="SM00450">
    <property type="entry name" value="RHOD"/>
    <property type="match status" value="1"/>
</dbReference>
<evidence type="ECO:0000256" key="6">
    <source>
        <dbReference type="ARBA" id="ARBA00022723"/>
    </source>
</evidence>
<feature type="domain" description="Rhodanese" evidence="13">
    <location>
        <begin position="337"/>
        <end position="431"/>
    </location>
</feature>
<dbReference type="PANTHER" id="PTHR10953">
    <property type="entry name" value="UBIQUITIN-ACTIVATING ENZYME E1"/>
    <property type="match status" value="1"/>
</dbReference>
<feature type="binding site" evidence="12">
    <location>
        <position position="123"/>
    </location>
    <ligand>
        <name>ATP</name>
        <dbReference type="ChEBI" id="CHEBI:30616"/>
    </ligand>
</feature>
<evidence type="ECO:0000256" key="7">
    <source>
        <dbReference type="ARBA" id="ARBA00022741"/>
    </source>
</evidence>
<dbReference type="SUPFAM" id="SSF69572">
    <property type="entry name" value="Activating enzymes of the ubiquitin-like proteins"/>
    <property type="match status" value="1"/>
</dbReference>
<keyword evidence="15" id="KW-1185">Reference proteome</keyword>
<dbReference type="InterPro" id="IPR035985">
    <property type="entry name" value="Ubiquitin-activating_enz"/>
</dbReference>
<sequence length="433" mass="48543">MTNIEDELRLKIQLLELENERLKQSKSKECTSYPKVNEYFSLDEYKRYGRQMIVPQFGSLESQKKLKKSKILVVGAGGLGSPALQYLSATGVGTIGILDDDIVDISNLHRQVIHQTGAVGTYKCDSAKSFIKNINPHVNVITHPIRLSNDNAFEVISQYDLVLDCTDHPAVRYLINDVCVLLGKTIVSGSGLKADGQFTILNFENRGPCYRCFYPQPPSPSSVTSCVDGGVIGPAIGMVGIAMAMETIKILTGYYTKENFSPFLSSYSAYPHQQIRRFKMRPKQASCIACGTNREITKEKIEIGEIDYVAFCGKVTYEPLDQKHRVSVIDYNSMLHLGKNHTLIDVRPQEQYNITKLPNSVNIEWDPAFRKLDSLEEYLPVTKSDDIYLVCRYGNDSQLAAKKLHDLGYKNAKSIDGGIDKWSDVIDPSIPKY</sequence>
<keyword evidence="3 12" id="KW-0808">Transferase</keyword>
<organism evidence="14 15">
    <name type="scientific">Candida orthopsilosis (strain 90-125)</name>
    <name type="common">Yeast</name>
    <dbReference type="NCBI Taxonomy" id="1136231"/>
    <lineage>
        <taxon>Eukaryota</taxon>
        <taxon>Fungi</taxon>
        <taxon>Dikarya</taxon>
        <taxon>Ascomycota</taxon>
        <taxon>Saccharomycotina</taxon>
        <taxon>Pichiomycetes</taxon>
        <taxon>Debaryomycetaceae</taxon>
        <taxon>Candida/Lodderomyces clade</taxon>
        <taxon>Candida</taxon>
    </lineage>
</organism>
<dbReference type="GO" id="GO:0046872">
    <property type="term" value="F:metal ion binding"/>
    <property type="evidence" value="ECO:0007669"/>
    <property type="project" value="UniProtKB-KW"/>
</dbReference>
<dbReference type="InterPro" id="IPR036873">
    <property type="entry name" value="Rhodanese-like_dom_sf"/>
</dbReference>
<evidence type="ECO:0000256" key="9">
    <source>
        <dbReference type="ARBA" id="ARBA00022833"/>
    </source>
</evidence>
<dbReference type="eggNOG" id="KOG2017">
    <property type="taxonomic scope" value="Eukaryota"/>
</dbReference>
<dbReference type="GO" id="GO:0005829">
    <property type="term" value="C:cytosol"/>
    <property type="evidence" value="ECO:0007669"/>
    <property type="project" value="UniProtKB-SubCell"/>
</dbReference>
<dbReference type="KEGG" id="cot:CORT_0A03340"/>
<dbReference type="GO" id="GO:0005524">
    <property type="term" value="F:ATP binding"/>
    <property type="evidence" value="ECO:0007669"/>
    <property type="project" value="UniProtKB-KW"/>
</dbReference>
<dbReference type="GO" id="GO:0032447">
    <property type="term" value="P:protein urmylation"/>
    <property type="evidence" value="ECO:0007669"/>
    <property type="project" value="TreeGrafter"/>
</dbReference>
<feature type="active site" description="Cysteine persulfide intermediate; for sulfurtransferase activity" evidence="12">
    <location>
        <position position="391"/>
    </location>
</feature>
<dbReference type="HAMAP" id="MF_03049">
    <property type="entry name" value="MOCS3_Uba4"/>
    <property type="match status" value="1"/>
</dbReference>
<evidence type="ECO:0000313" key="15">
    <source>
        <dbReference type="Proteomes" id="UP000005018"/>
    </source>
</evidence>
<dbReference type="HOGENOM" id="CLU_013325_1_0_1"/>
<gene>
    <name evidence="12" type="primary">UBA4</name>
    <name evidence="14" type="ORF">CORT_0A03340</name>
</gene>
<evidence type="ECO:0000256" key="5">
    <source>
        <dbReference type="ARBA" id="ARBA00022695"/>
    </source>
</evidence>
<reference evidence="14 15" key="1">
    <citation type="journal article" date="2012" name="PLoS ONE">
        <title>Sequence and analysis of the genome of the pathogenic yeast Candida orthopsilosis.</title>
        <authorList>
            <person name="Riccombeni A."/>
            <person name="Vidanes G."/>
            <person name="Proux-Wera E."/>
            <person name="Wolfe K.H."/>
            <person name="Butler G."/>
        </authorList>
    </citation>
    <scope>NUCLEOTIDE SEQUENCE [LARGE SCALE GENOMIC DNA]</scope>
    <source>
        <strain evidence="14 15">Co 90-125</strain>
    </source>
</reference>
<dbReference type="Gene3D" id="3.40.50.720">
    <property type="entry name" value="NAD(P)-binding Rossmann-like Domain"/>
    <property type="match status" value="1"/>
</dbReference>
<dbReference type="InterPro" id="IPR028885">
    <property type="entry name" value="MOCS3/Uba4"/>
</dbReference>
<evidence type="ECO:0000256" key="2">
    <source>
        <dbReference type="ARBA" id="ARBA00022490"/>
    </source>
</evidence>
<feature type="active site" description="Glycyl thioester intermediate; for adenylyltransferase activity" evidence="12">
    <location>
        <position position="226"/>
    </location>
</feature>
<dbReference type="RefSeq" id="XP_003866162.1">
    <property type="nucleotide sequence ID" value="XM_003866114.1"/>
</dbReference>
<feature type="binding site" evidence="12">
    <location>
        <position position="209"/>
    </location>
    <ligand>
        <name>Zn(2+)</name>
        <dbReference type="ChEBI" id="CHEBI:29105"/>
    </ligand>
</feature>
<dbReference type="GO" id="GO:0042292">
    <property type="term" value="F:URM1 activating enzyme activity"/>
    <property type="evidence" value="ECO:0007669"/>
    <property type="project" value="TreeGrafter"/>
</dbReference>
<evidence type="ECO:0000259" key="13">
    <source>
        <dbReference type="PROSITE" id="PS50206"/>
    </source>
</evidence>
<feature type="binding site" evidence="12">
    <location>
        <position position="290"/>
    </location>
    <ligand>
        <name>Zn(2+)</name>
        <dbReference type="ChEBI" id="CHEBI:29105"/>
    </ligand>
</feature>